<gene>
    <name evidence="2" type="ORF">SM757_13855</name>
</gene>
<dbReference type="RefSeq" id="WP_322465921.1">
    <property type="nucleotide sequence ID" value="NZ_JAXOJX010000021.1"/>
</dbReference>
<evidence type="ECO:0000256" key="1">
    <source>
        <dbReference type="SAM" id="MobiDB-lite"/>
    </source>
</evidence>
<dbReference type="Proteomes" id="UP001293718">
    <property type="component" value="Unassembled WGS sequence"/>
</dbReference>
<feature type="region of interest" description="Disordered" evidence="1">
    <location>
        <begin position="1"/>
        <end position="75"/>
    </location>
</feature>
<organism evidence="2 3">
    <name type="scientific">Azohydromonas lata</name>
    <dbReference type="NCBI Taxonomy" id="45677"/>
    <lineage>
        <taxon>Bacteria</taxon>
        <taxon>Pseudomonadati</taxon>
        <taxon>Pseudomonadota</taxon>
        <taxon>Betaproteobacteria</taxon>
        <taxon>Burkholderiales</taxon>
        <taxon>Sphaerotilaceae</taxon>
        <taxon>Azohydromonas</taxon>
    </lineage>
</organism>
<dbReference type="Pfam" id="PF11748">
    <property type="entry name" value="DUF3306"/>
    <property type="match status" value="1"/>
</dbReference>
<keyword evidence="3" id="KW-1185">Reference proteome</keyword>
<protein>
    <submittedName>
        <fullName evidence="2">DUF3306 domain-containing protein</fullName>
    </submittedName>
</protein>
<feature type="region of interest" description="Disordered" evidence="1">
    <location>
        <begin position="131"/>
        <end position="228"/>
    </location>
</feature>
<name>A0ABU5IEV6_9BURK</name>
<evidence type="ECO:0000313" key="3">
    <source>
        <dbReference type="Proteomes" id="UP001293718"/>
    </source>
</evidence>
<dbReference type="InterPro" id="IPR021735">
    <property type="entry name" value="DUF3306"/>
</dbReference>
<sequence length="228" mass="23753">MADDGFFSRWSRRKAQVTRGEPPAEPAPLAAPPVAPVATVPAQPAAEVQPPVDVKPAAPPPTLEDVSNLGRESDYSRFVARDVAPDVKNAALRKLFSDPHFNVMDGLDIYIDDYNKPDPLPPGMLRQLAQSKMLGLFDDEEEDQGQDQKPPQDTPAGTAAGLAESAAEPAPDAPVADAAPAAPGALPADDPAPPPLTTNTATDEDPDLQLQPHHAAGRRGPGPGPAAG</sequence>
<feature type="compositionally biased region" description="Low complexity" evidence="1">
    <location>
        <begin position="147"/>
        <end position="189"/>
    </location>
</feature>
<feature type="compositionally biased region" description="Gly residues" evidence="1">
    <location>
        <begin position="219"/>
        <end position="228"/>
    </location>
</feature>
<feature type="compositionally biased region" description="Pro residues" evidence="1">
    <location>
        <begin position="23"/>
        <end position="35"/>
    </location>
</feature>
<comment type="caution">
    <text evidence="2">The sequence shown here is derived from an EMBL/GenBank/DDBJ whole genome shotgun (WGS) entry which is preliminary data.</text>
</comment>
<dbReference type="EMBL" id="JAXOJX010000021">
    <property type="protein sequence ID" value="MDZ5457660.1"/>
    <property type="molecule type" value="Genomic_DNA"/>
</dbReference>
<reference evidence="2 3" key="1">
    <citation type="submission" date="2023-11" db="EMBL/GenBank/DDBJ databases">
        <title>Draft genome of Azohydromonas lata strain H1 (DSM1123), a polyhydroxyalkanoate producer.</title>
        <authorList>
            <person name="Traversa D."/>
            <person name="D'Addabbo P."/>
            <person name="Pazzani C."/>
            <person name="Manzari C."/>
            <person name="Chiara M."/>
            <person name="Scrascia M."/>
        </authorList>
    </citation>
    <scope>NUCLEOTIDE SEQUENCE [LARGE SCALE GENOMIC DNA]</scope>
    <source>
        <strain evidence="2 3">H1</strain>
    </source>
</reference>
<proteinExistence type="predicted"/>
<evidence type="ECO:0000313" key="2">
    <source>
        <dbReference type="EMBL" id="MDZ5457660.1"/>
    </source>
</evidence>
<accession>A0ABU5IEV6</accession>
<feature type="compositionally biased region" description="Low complexity" evidence="1">
    <location>
        <begin position="36"/>
        <end position="56"/>
    </location>
</feature>